<name>X0T9G3_9ZZZZ</name>
<sequence>MTEPVMKAGESRVWHFPDGVGPGKLKEFLG</sequence>
<proteinExistence type="predicted"/>
<feature type="non-terminal residue" evidence="1">
    <location>
        <position position="30"/>
    </location>
</feature>
<reference evidence="1" key="1">
    <citation type="journal article" date="2014" name="Front. Microbiol.">
        <title>High frequency of phylogenetically diverse reductive dehalogenase-homologous genes in deep subseafloor sedimentary metagenomes.</title>
        <authorList>
            <person name="Kawai M."/>
            <person name="Futagami T."/>
            <person name="Toyoda A."/>
            <person name="Takaki Y."/>
            <person name="Nishi S."/>
            <person name="Hori S."/>
            <person name="Arai W."/>
            <person name="Tsubouchi T."/>
            <person name="Morono Y."/>
            <person name="Uchiyama I."/>
            <person name="Ito T."/>
            <person name="Fujiyama A."/>
            <person name="Inagaki F."/>
            <person name="Takami H."/>
        </authorList>
    </citation>
    <scope>NUCLEOTIDE SEQUENCE</scope>
    <source>
        <strain evidence="1">Expedition CK06-06</strain>
    </source>
</reference>
<protein>
    <submittedName>
        <fullName evidence="1">Uncharacterized protein</fullName>
    </submittedName>
</protein>
<organism evidence="1">
    <name type="scientific">marine sediment metagenome</name>
    <dbReference type="NCBI Taxonomy" id="412755"/>
    <lineage>
        <taxon>unclassified sequences</taxon>
        <taxon>metagenomes</taxon>
        <taxon>ecological metagenomes</taxon>
    </lineage>
</organism>
<gene>
    <name evidence="1" type="ORF">S01H1_10572</name>
</gene>
<accession>X0T9G3</accession>
<dbReference type="AlphaFoldDB" id="X0T9G3"/>
<dbReference type="EMBL" id="BARS01005394">
    <property type="protein sequence ID" value="GAF72720.1"/>
    <property type="molecule type" value="Genomic_DNA"/>
</dbReference>
<evidence type="ECO:0000313" key="1">
    <source>
        <dbReference type="EMBL" id="GAF72720.1"/>
    </source>
</evidence>
<comment type="caution">
    <text evidence="1">The sequence shown here is derived from an EMBL/GenBank/DDBJ whole genome shotgun (WGS) entry which is preliminary data.</text>
</comment>